<comment type="caution">
    <text evidence="1">The sequence shown here is derived from an EMBL/GenBank/DDBJ whole genome shotgun (WGS) entry which is preliminary data.</text>
</comment>
<proteinExistence type="predicted"/>
<reference evidence="1" key="1">
    <citation type="submission" date="2019-08" db="EMBL/GenBank/DDBJ databases">
        <authorList>
            <person name="Kucharzyk K."/>
            <person name="Murdoch R.W."/>
            <person name="Higgins S."/>
            <person name="Loffler F."/>
        </authorList>
    </citation>
    <scope>NUCLEOTIDE SEQUENCE</scope>
</reference>
<organism evidence="1">
    <name type="scientific">bioreactor metagenome</name>
    <dbReference type="NCBI Taxonomy" id="1076179"/>
    <lineage>
        <taxon>unclassified sequences</taxon>
        <taxon>metagenomes</taxon>
        <taxon>ecological metagenomes</taxon>
    </lineage>
</organism>
<dbReference type="EMBL" id="VSSQ01137097">
    <property type="protein sequence ID" value="MPN61037.1"/>
    <property type="molecule type" value="Genomic_DNA"/>
</dbReference>
<sequence>MYFLVILVDRIDHAALRIACQRDSVTFFVCCKLEFPAAEGYFFVAFLVVQWFKGKIGTGIAAVADTGVNDKWRLTLGNIKQRFGNVVIHQRRFHGGHSRNQIQ</sequence>
<dbReference type="AlphaFoldDB" id="A0A645JCH8"/>
<gene>
    <name evidence="1" type="ORF">SDC9_208771</name>
</gene>
<name>A0A645JCH8_9ZZZZ</name>
<evidence type="ECO:0000313" key="1">
    <source>
        <dbReference type="EMBL" id="MPN61037.1"/>
    </source>
</evidence>
<accession>A0A645JCH8</accession>
<protein>
    <submittedName>
        <fullName evidence="1">Uncharacterized protein</fullName>
    </submittedName>
</protein>